<gene>
    <name evidence="5" type="ORF">DK389_15905</name>
</gene>
<dbReference type="CDD" id="cd02440">
    <property type="entry name" value="AdoMet_MTases"/>
    <property type="match status" value="1"/>
</dbReference>
<evidence type="ECO:0000256" key="3">
    <source>
        <dbReference type="ARBA" id="ARBA00022691"/>
    </source>
</evidence>
<dbReference type="KEGG" id="mets:DK389_15905"/>
<dbReference type="GO" id="GO:0032259">
    <property type="term" value="P:methylation"/>
    <property type="evidence" value="ECO:0007669"/>
    <property type="project" value="UniProtKB-KW"/>
</dbReference>
<dbReference type="OrthoDB" id="9777638at2"/>
<accession>A0A2U8W7W7</accession>
<evidence type="ECO:0000259" key="4">
    <source>
        <dbReference type="Pfam" id="PF13847"/>
    </source>
</evidence>
<name>A0A2U8W7W7_9HYPH</name>
<dbReference type="EMBL" id="CP029550">
    <property type="protein sequence ID" value="AWN41721.1"/>
    <property type="molecule type" value="Genomic_DNA"/>
</dbReference>
<dbReference type="GO" id="GO:0008168">
    <property type="term" value="F:methyltransferase activity"/>
    <property type="evidence" value="ECO:0007669"/>
    <property type="project" value="UniProtKB-KW"/>
</dbReference>
<keyword evidence="2 5" id="KW-0808">Transferase</keyword>
<proteinExistence type="predicted"/>
<dbReference type="AlphaFoldDB" id="A0A2U8W7W7"/>
<dbReference type="InterPro" id="IPR029063">
    <property type="entry name" value="SAM-dependent_MTases_sf"/>
</dbReference>
<dbReference type="PANTHER" id="PTHR43464">
    <property type="entry name" value="METHYLTRANSFERASE"/>
    <property type="match status" value="1"/>
</dbReference>
<evidence type="ECO:0000313" key="5">
    <source>
        <dbReference type="EMBL" id="AWN41721.1"/>
    </source>
</evidence>
<dbReference type="InterPro" id="IPR025714">
    <property type="entry name" value="Methyltranfer_dom"/>
</dbReference>
<dbReference type="SUPFAM" id="SSF53335">
    <property type="entry name" value="S-adenosyl-L-methionine-dependent methyltransferases"/>
    <property type="match status" value="1"/>
</dbReference>
<dbReference type="PANTHER" id="PTHR43464:SF19">
    <property type="entry name" value="UBIQUINONE BIOSYNTHESIS O-METHYLTRANSFERASE, MITOCHONDRIAL"/>
    <property type="match status" value="1"/>
</dbReference>
<protein>
    <submittedName>
        <fullName evidence="5">SAM-dependent methyltransferase</fullName>
    </submittedName>
</protein>
<keyword evidence="3" id="KW-0949">S-adenosyl-L-methionine</keyword>
<evidence type="ECO:0000256" key="1">
    <source>
        <dbReference type="ARBA" id="ARBA00022603"/>
    </source>
</evidence>
<keyword evidence="1 5" id="KW-0489">Methyltransferase</keyword>
<evidence type="ECO:0000256" key="2">
    <source>
        <dbReference type="ARBA" id="ARBA00022679"/>
    </source>
</evidence>
<evidence type="ECO:0000313" key="6">
    <source>
        <dbReference type="Proteomes" id="UP000245926"/>
    </source>
</evidence>
<keyword evidence="6" id="KW-1185">Reference proteome</keyword>
<sequence length="331" mass="35060">MPMVVGGAFRPYSGFLTRPSAHFGRFGWIEGRGRPLWPLLRPPGWGSSSRGEIVMSDTLGDYALGHAQQELVRLSRQGQLLAPFTRSVFAAAGIGPGVRVIDLGCGGGDVSLLLAEMVGPTGRVLAVDRAPEALAATRARAEQAGFSQIATVQGDLSDPKNLSLPEGFDAAVGRLVLHYVPERAALIRRLTEVVRPGGALAFIEMDLSVNGGSSPSPLALRMLDWMLQTFRRGGFEPDTGSQLFGLFRGAGLEAELMATSIVGGGADSAVARMIVDVVRSLEPQIIAAGVATAEEIDVDTLLERLRAEPGAADRSFYLPRLTAAWARTATV</sequence>
<dbReference type="Gene3D" id="3.40.50.150">
    <property type="entry name" value="Vaccinia Virus protein VP39"/>
    <property type="match status" value="1"/>
</dbReference>
<dbReference type="Pfam" id="PF13847">
    <property type="entry name" value="Methyltransf_31"/>
    <property type="match status" value="1"/>
</dbReference>
<dbReference type="Proteomes" id="UP000245926">
    <property type="component" value="Chromosome"/>
</dbReference>
<reference evidence="6" key="1">
    <citation type="submission" date="2018-05" db="EMBL/GenBank/DDBJ databases">
        <title>Complete Genome Sequence of Methylobacterium sp. 17SD2-17.</title>
        <authorList>
            <person name="Srinivasan S."/>
        </authorList>
    </citation>
    <scope>NUCLEOTIDE SEQUENCE [LARGE SCALE GENOMIC DNA]</scope>
    <source>
        <strain evidence="6">17SD2-17</strain>
    </source>
</reference>
<organism evidence="5 6">
    <name type="scientific">Methylobacterium durans</name>
    <dbReference type="NCBI Taxonomy" id="2202825"/>
    <lineage>
        <taxon>Bacteria</taxon>
        <taxon>Pseudomonadati</taxon>
        <taxon>Pseudomonadota</taxon>
        <taxon>Alphaproteobacteria</taxon>
        <taxon>Hyphomicrobiales</taxon>
        <taxon>Methylobacteriaceae</taxon>
        <taxon>Methylobacterium</taxon>
    </lineage>
</organism>
<feature type="domain" description="Methyltransferase" evidence="4">
    <location>
        <begin position="96"/>
        <end position="206"/>
    </location>
</feature>